<name>A0A1X7TJM9_AMPQE</name>
<dbReference type="InParanoid" id="A0A1X7TJM9"/>
<evidence type="ECO:0000313" key="1">
    <source>
        <dbReference type="EnsemblMetazoa" id="Aqu2.1.15035_001"/>
    </source>
</evidence>
<dbReference type="EnsemblMetazoa" id="Aqu2.1.15035_001">
    <property type="protein sequence ID" value="Aqu2.1.15035_001"/>
    <property type="gene ID" value="Aqu2.1.15035"/>
</dbReference>
<dbReference type="AlphaFoldDB" id="A0A1X7TJM9"/>
<accession>A0A1X7TJM9</accession>
<sequence>MIRPVTCYLIIKRSTITSILICWHCFFDSKQKVINASNDHCFVIPPFSTAAGTGLC</sequence>
<organism evidence="1">
    <name type="scientific">Amphimedon queenslandica</name>
    <name type="common">Sponge</name>
    <dbReference type="NCBI Taxonomy" id="400682"/>
    <lineage>
        <taxon>Eukaryota</taxon>
        <taxon>Metazoa</taxon>
        <taxon>Porifera</taxon>
        <taxon>Demospongiae</taxon>
        <taxon>Heteroscleromorpha</taxon>
        <taxon>Haplosclerida</taxon>
        <taxon>Niphatidae</taxon>
        <taxon>Amphimedon</taxon>
    </lineage>
</organism>
<reference evidence="1" key="1">
    <citation type="submission" date="2017-05" db="UniProtKB">
        <authorList>
            <consortium name="EnsemblMetazoa"/>
        </authorList>
    </citation>
    <scope>IDENTIFICATION</scope>
</reference>
<protein>
    <submittedName>
        <fullName evidence="1">Uncharacterized protein</fullName>
    </submittedName>
</protein>
<proteinExistence type="predicted"/>